<feature type="transmembrane region" description="Helical" evidence="1">
    <location>
        <begin position="157"/>
        <end position="177"/>
    </location>
</feature>
<dbReference type="PANTHER" id="PTHR13382">
    <property type="entry name" value="MITOCHONDRIAL ATP SYNTHASE COUPLING FACTOR B"/>
    <property type="match status" value="1"/>
</dbReference>
<evidence type="ECO:0000313" key="3">
    <source>
        <dbReference type="EMBL" id="KAH8988818.1"/>
    </source>
</evidence>
<evidence type="ECO:0000256" key="2">
    <source>
        <dbReference type="SAM" id="SignalP"/>
    </source>
</evidence>
<feature type="transmembrane region" description="Helical" evidence="1">
    <location>
        <begin position="189"/>
        <end position="206"/>
    </location>
</feature>
<keyword evidence="4" id="KW-1185">Reference proteome</keyword>
<dbReference type="InterPro" id="IPR050648">
    <property type="entry name" value="F-box_LRR-repeat"/>
</dbReference>
<comment type="caution">
    <text evidence="3">The sequence shown here is derived from an EMBL/GenBank/DDBJ whole genome shotgun (WGS) entry which is preliminary data.</text>
</comment>
<feature type="non-terminal residue" evidence="3">
    <location>
        <position position="1"/>
    </location>
</feature>
<feature type="signal peptide" evidence="2">
    <location>
        <begin position="1"/>
        <end position="29"/>
    </location>
</feature>
<dbReference type="SMART" id="SM00367">
    <property type="entry name" value="LRR_CC"/>
    <property type="match status" value="6"/>
</dbReference>
<keyword evidence="2" id="KW-0732">Signal</keyword>
<reference evidence="3" key="1">
    <citation type="submission" date="2022-01" db="EMBL/GenBank/DDBJ databases">
        <title>Comparative genomics reveals a dynamic genome evolution in the ectomycorrhizal milk-cap (Lactarius) mushrooms.</title>
        <authorList>
            <consortium name="DOE Joint Genome Institute"/>
            <person name="Lebreton A."/>
            <person name="Tang N."/>
            <person name="Kuo A."/>
            <person name="LaButti K."/>
            <person name="Drula E."/>
            <person name="Barry K."/>
            <person name="Clum A."/>
            <person name="Lipzen A."/>
            <person name="Mousain D."/>
            <person name="Ng V."/>
            <person name="Wang R."/>
            <person name="Wang X."/>
            <person name="Dai Y."/>
            <person name="Henrissat B."/>
            <person name="Grigoriev I.V."/>
            <person name="Guerin-Laguette A."/>
            <person name="Yu F."/>
            <person name="Martin F.M."/>
        </authorList>
    </citation>
    <scope>NUCLEOTIDE SEQUENCE</scope>
    <source>
        <strain evidence="3">QP</strain>
    </source>
</reference>
<evidence type="ECO:0000256" key="1">
    <source>
        <dbReference type="SAM" id="Phobius"/>
    </source>
</evidence>
<dbReference type="Gene3D" id="3.80.10.10">
    <property type="entry name" value="Ribonuclease Inhibitor"/>
    <property type="match status" value="1"/>
</dbReference>
<evidence type="ECO:0000313" key="4">
    <source>
        <dbReference type="Proteomes" id="UP001201163"/>
    </source>
</evidence>
<dbReference type="AlphaFoldDB" id="A0AAD4LEJ5"/>
<sequence>ASVPAQVSFKLIILLQLYLLAKVPQPTVGRDIWEQWSKERTSSLDSGDLERRCITVWEEFLRVSRSTQEIEDCLWSAYPLEEGGSLSVRVIDVLKDPDAPSSLLSHKLVILSLLHTWTHGKAFTPAGSLSRRVLQRFTSNSPTAKQVFLMIYSTASLLRPPMFLVAPFVLVAGAFFFSLPHNPLPGDTSYSVLLCALFLHVLLLHLPRTPSPNFLVSPEVTLPLATLLWHEFTRTLYPGVLFYLPATLLASFYLSVALEDSVPHFPTLSTLAGLAPMEARVTFTLLWGMLVSFMIVSSALLVLFSASLLPITFQPVCPWDRYSVVVGLRSRRIFATAVAAYSVPYYFPPPFNLLHILFVHVPRRLLQPFGRKESPIVEQVEGILWNFTTGLLAFISDSDSYMSDRARVAKRRRVGTIGAPSEADEVVTPVNLPSATAFSTRTVKDNHVVPLTVLCARVFAASLPGLSKDPRQWEPSKKWRVVAAGLKKLPDSIVQTLFTMLSSSCPHLLSHDLVKEYFLRGRSISLTSGVGGERSPISKYTVGVVASMGPGLVRLHLIGFDKMTDQSFAAVISKHPSLEDISLCGCTLVGPKTVKAVADACPSLVSVNFNYTSVTPLSLVPLLRKCRERLEVLKVAGISSWLHTELLTDGSFSLPALRTLKLRQTSLSDTSVNALVLLVPNLRRVDISFTDVRRPLTTSHDGFANLEKLTITSTDVSPDDLLPVLSVASRLRTLNVGALGGSHGKRHAFGNVSTMTLRDEHLRSLTAILSQNTVIENVSLVGNTKLARDGESIAEFIHLVGRRLKKLNLSGLSFLRSQDLLHLAPGDPEEGACSLQELLLNSTSIDDDAATYISCCPSLETLGVAGTKLSSEGLFSIVDACPKLSTLDLTRCRGVSVADRRRFFEVSRKYNRARDSP</sequence>
<dbReference type="SUPFAM" id="SSF52047">
    <property type="entry name" value="RNI-like"/>
    <property type="match status" value="1"/>
</dbReference>
<dbReference type="Proteomes" id="UP001201163">
    <property type="component" value="Unassembled WGS sequence"/>
</dbReference>
<feature type="chain" id="PRO_5042245120" evidence="2">
    <location>
        <begin position="30"/>
        <end position="917"/>
    </location>
</feature>
<accession>A0AAD4LEJ5</accession>
<name>A0AAD4LEJ5_9AGAM</name>
<dbReference type="EMBL" id="JAKELL010000040">
    <property type="protein sequence ID" value="KAH8988818.1"/>
    <property type="molecule type" value="Genomic_DNA"/>
</dbReference>
<dbReference type="InterPro" id="IPR032675">
    <property type="entry name" value="LRR_dom_sf"/>
</dbReference>
<feature type="transmembrane region" description="Helical" evidence="1">
    <location>
        <begin position="285"/>
        <end position="309"/>
    </location>
</feature>
<organism evidence="3 4">
    <name type="scientific">Lactarius akahatsu</name>
    <dbReference type="NCBI Taxonomy" id="416441"/>
    <lineage>
        <taxon>Eukaryota</taxon>
        <taxon>Fungi</taxon>
        <taxon>Dikarya</taxon>
        <taxon>Basidiomycota</taxon>
        <taxon>Agaricomycotina</taxon>
        <taxon>Agaricomycetes</taxon>
        <taxon>Russulales</taxon>
        <taxon>Russulaceae</taxon>
        <taxon>Lactarius</taxon>
    </lineage>
</organism>
<protein>
    <submittedName>
        <fullName evidence="3">RNI-like protein</fullName>
    </submittedName>
</protein>
<keyword evidence="1" id="KW-1133">Transmembrane helix</keyword>
<gene>
    <name evidence="3" type="ORF">EDB92DRAFT_1800277</name>
</gene>
<dbReference type="InterPro" id="IPR006553">
    <property type="entry name" value="Leu-rich_rpt_Cys-con_subtyp"/>
</dbReference>
<dbReference type="PANTHER" id="PTHR13382:SF83">
    <property type="entry name" value="F-BOX DOMAIN-CONTAINING PROTEIN"/>
    <property type="match status" value="1"/>
</dbReference>
<feature type="transmembrane region" description="Helical" evidence="1">
    <location>
        <begin position="240"/>
        <end position="258"/>
    </location>
</feature>
<proteinExistence type="predicted"/>
<dbReference type="GO" id="GO:0005737">
    <property type="term" value="C:cytoplasm"/>
    <property type="evidence" value="ECO:0007669"/>
    <property type="project" value="TreeGrafter"/>
</dbReference>
<keyword evidence="1" id="KW-0812">Transmembrane</keyword>
<keyword evidence="1" id="KW-0472">Membrane</keyword>